<evidence type="ECO:0000313" key="1">
    <source>
        <dbReference type="EMBL" id="KAH0885550.1"/>
    </source>
</evidence>
<organism evidence="1 2">
    <name type="scientific">Brassica napus</name>
    <name type="common">Rape</name>
    <dbReference type="NCBI Taxonomy" id="3708"/>
    <lineage>
        <taxon>Eukaryota</taxon>
        <taxon>Viridiplantae</taxon>
        <taxon>Streptophyta</taxon>
        <taxon>Embryophyta</taxon>
        <taxon>Tracheophyta</taxon>
        <taxon>Spermatophyta</taxon>
        <taxon>Magnoliopsida</taxon>
        <taxon>eudicotyledons</taxon>
        <taxon>Gunneridae</taxon>
        <taxon>Pentapetalae</taxon>
        <taxon>rosids</taxon>
        <taxon>malvids</taxon>
        <taxon>Brassicales</taxon>
        <taxon>Brassicaceae</taxon>
        <taxon>Brassiceae</taxon>
        <taxon>Brassica</taxon>
    </lineage>
</organism>
<evidence type="ECO:0008006" key="3">
    <source>
        <dbReference type="Google" id="ProtNLM"/>
    </source>
</evidence>
<dbReference type="PROSITE" id="PS51257">
    <property type="entry name" value="PROKAR_LIPOPROTEIN"/>
    <property type="match status" value="1"/>
</dbReference>
<reference evidence="1 2" key="1">
    <citation type="submission" date="2021-05" db="EMBL/GenBank/DDBJ databases">
        <title>Genome Assembly of Synthetic Allotetraploid Brassica napus Reveals Homoeologous Exchanges between Subgenomes.</title>
        <authorList>
            <person name="Davis J.T."/>
        </authorList>
    </citation>
    <scope>NUCLEOTIDE SEQUENCE [LARGE SCALE GENOMIC DNA]</scope>
    <source>
        <strain evidence="2">cv. Da-Ae</strain>
        <tissue evidence="1">Seedling</tissue>
    </source>
</reference>
<comment type="caution">
    <text evidence="1">The sequence shown here is derived from an EMBL/GenBank/DDBJ whole genome shotgun (WGS) entry which is preliminary data.</text>
</comment>
<name>A0ABQ8A0A7_BRANA</name>
<dbReference type="EMBL" id="JAGKQM010000014">
    <property type="protein sequence ID" value="KAH0885550.1"/>
    <property type="molecule type" value="Genomic_DNA"/>
</dbReference>
<sequence length="231" mass="26482">MRETTNMAVSSTVLSCPTMLGRIRSTAAEMRTLRSGAKCQLSTTKPSKYSSKFSTDVQLHESPQALFDEYLEDKSRVFKAMFPDKPKSYRLNEEEWRIHMSPINFLFLTARPVVDMRIRCKSNDITRVLELNMMKWELQGLGQVMEQSDFTLGVQGALYPDRGGRHTRLKGRLEMNISFVLPPVLAFVPEDVKRSVANAILTGLVDSMKHKVIESMLADYNRFKNERKTHN</sequence>
<proteinExistence type="predicted"/>
<dbReference type="InterPro" id="IPR018971">
    <property type="entry name" value="DUF1997"/>
</dbReference>
<evidence type="ECO:0000313" key="2">
    <source>
        <dbReference type="Proteomes" id="UP000824890"/>
    </source>
</evidence>
<protein>
    <recommendedName>
        <fullName evidence="3">Coenzyme Q-binding protein COQ10 START domain-containing protein</fullName>
    </recommendedName>
</protein>
<dbReference type="PANTHER" id="PTHR34133:SF12">
    <property type="entry name" value="GENOME ASSEMBLY, CHROMOSOME: A04"/>
    <property type="match status" value="1"/>
</dbReference>
<keyword evidence="2" id="KW-1185">Reference proteome</keyword>
<dbReference type="PANTHER" id="PTHR34133">
    <property type="entry name" value="OS07G0633000 PROTEIN"/>
    <property type="match status" value="1"/>
</dbReference>
<dbReference type="Pfam" id="PF09366">
    <property type="entry name" value="DUF1997"/>
    <property type="match status" value="1"/>
</dbReference>
<gene>
    <name evidence="1" type="ORF">HID58_061646</name>
</gene>
<accession>A0ABQ8A0A7</accession>
<dbReference type="Proteomes" id="UP000824890">
    <property type="component" value="Unassembled WGS sequence"/>
</dbReference>